<dbReference type="Pfam" id="PF13499">
    <property type="entry name" value="EF-hand_7"/>
    <property type="match status" value="2"/>
</dbReference>
<dbReference type="InterPro" id="IPR050230">
    <property type="entry name" value="CALM/Myosin/TropC-like"/>
</dbReference>
<dbReference type="PROSITE" id="PS00018">
    <property type="entry name" value="EF_HAND_1"/>
    <property type="match status" value="2"/>
</dbReference>
<dbReference type="EMBL" id="OU900096">
    <property type="protein sequence ID" value="CAH1182027.1"/>
    <property type="molecule type" value="Genomic_DNA"/>
</dbReference>
<dbReference type="AlphaFoldDB" id="A0A9P0GVD5"/>
<dbReference type="GO" id="GO:0016460">
    <property type="term" value="C:myosin II complex"/>
    <property type="evidence" value="ECO:0007669"/>
    <property type="project" value="TreeGrafter"/>
</dbReference>
<evidence type="ECO:0000313" key="4">
    <source>
        <dbReference type="EMBL" id="CAH1182027.1"/>
    </source>
</evidence>
<dbReference type="OrthoDB" id="26525at2759"/>
<dbReference type="InterPro" id="IPR018247">
    <property type="entry name" value="EF_Hand_1_Ca_BS"/>
</dbReference>
<protein>
    <recommendedName>
        <fullName evidence="3">EF-hand domain-containing protein</fullName>
    </recommendedName>
</protein>
<evidence type="ECO:0000256" key="1">
    <source>
        <dbReference type="ARBA" id="ARBA00022737"/>
    </source>
</evidence>
<keyword evidence="5" id="KW-1185">Reference proteome</keyword>
<dbReference type="GO" id="GO:0005509">
    <property type="term" value="F:calcium ion binding"/>
    <property type="evidence" value="ECO:0007669"/>
    <property type="project" value="InterPro"/>
</dbReference>
<keyword evidence="2" id="KW-0106">Calcium</keyword>
<dbReference type="InterPro" id="IPR011992">
    <property type="entry name" value="EF-hand-dom_pair"/>
</dbReference>
<keyword evidence="1" id="KW-0677">Repeat</keyword>
<sequence>MDDLDREQLSMLKTTFDAFDVDRKGYIEAEMIGTIMEMLGTRVMAEEELDRIIDEIDEDGNGEVSFEEFANLAARFLVEEDEDTEAIQLELKGAFRMYDKEGNGFISIEVLREILRELDEKLTEDDLDNMIDEIDTDGSGTVDWDEFKAVMIG</sequence>
<evidence type="ECO:0000313" key="5">
    <source>
        <dbReference type="Proteomes" id="UP001153712"/>
    </source>
</evidence>
<feature type="domain" description="EF-hand" evidence="3">
    <location>
        <begin position="44"/>
        <end position="79"/>
    </location>
</feature>
<dbReference type="Gene3D" id="1.10.238.10">
    <property type="entry name" value="EF-hand"/>
    <property type="match status" value="2"/>
</dbReference>
<dbReference type="SMART" id="SM00054">
    <property type="entry name" value="EFh"/>
    <property type="match status" value="4"/>
</dbReference>
<accession>A0A9P0GVD5</accession>
<dbReference type="Proteomes" id="UP001153712">
    <property type="component" value="Chromosome 3"/>
</dbReference>
<evidence type="ECO:0000259" key="3">
    <source>
        <dbReference type="PROSITE" id="PS50222"/>
    </source>
</evidence>
<dbReference type="FunFam" id="1.10.238.10:FF:000001">
    <property type="entry name" value="Calmodulin 1"/>
    <property type="match status" value="1"/>
</dbReference>
<feature type="domain" description="EF-hand" evidence="3">
    <location>
        <begin position="7"/>
        <end position="42"/>
    </location>
</feature>
<organism evidence="4 5">
    <name type="scientific">Phyllotreta striolata</name>
    <name type="common">Striped flea beetle</name>
    <name type="synonym">Crioceris striolata</name>
    <dbReference type="NCBI Taxonomy" id="444603"/>
    <lineage>
        <taxon>Eukaryota</taxon>
        <taxon>Metazoa</taxon>
        <taxon>Ecdysozoa</taxon>
        <taxon>Arthropoda</taxon>
        <taxon>Hexapoda</taxon>
        <taxon>Insecta</taxon>
        <taxon>Pterygota</taxon>
        <taxon>Neoptera</taxon>
        <taxon>Endopterygota</taxon>
        <taxon>Coleoptera</taxon>
        <taxon>Polyphaga</taxon>
        <taxon>Cucujiformia</taxon>
        <taxon>Chrysomeloidea</taxon>
        <taxon>Chrysomelidae</taxon>
        <taxon>Galerucinae</taxon>
        <taxon>Alticini</taxon>
        <taxon>Phyllotreta</taxon>
    </lineage>
</organism>
<name>A0A9P0GVD5_PHYSR</name>
<dbReference type="PANTHER" id="PTHR23048">
    <property type="entry name" value="MYOSIN LIGHT CHAIN 1, 3"/>
    <property type="match status" value="1"/>
</dbReference>
<dbReference type="SUPFAM" id="SSF47473">
    <property type="entry name" value="EF-hand"/>
    <property type="match status" value="1"/>
</dbReference>
<dbReference type="PANTHER" id="PTHR23048:SF0">
    <property type="entry name" value="CALMODULIN LIKE 3"/>
    <property type="match status" value="1"/>
</dbReference>
<feature type="domain" description="EF-hand" evidence="3">
    <location>
        <begin position="122"/>
        <end position="153"/>
    </location>
</feature>
<dbReference type="PROSITE" id="PS50222">
    <property type="entry name" value="EF_HAND_2"/>
    <property type="match status" value="4"/>
</dbReference>
<evidence type="ECO:0000256" key="2">
    <source>
        <dbReference type="ARBA" id="ARBA00022837"/>
    </source>
</evidence>
<gene>
    <name evidence="4" type="ORF">PHYEVI_LOCUS6826</name>
</gene>
<feature type="domain" description="EF-hand" evidence="3">
    <location>
        <begin position="86"/>
        <end position="121"/>
    </location>
</feature>
<dbReference type="InterPro" id="IPR002048">
    <property type="entry name" value="EF_hand_dom"/>
</dbReference>
<dbReference type="CDD" id="cd00051">
    <property type="entry name" value="EFh"/>
    <property type="match status" value="1"/>
</dbReference>
<proteinExistence type="predicted"/>
<reference evidence="4" key="1">
    <citation type="submission" date="2022-01" db="EMBL/GenBank/DDBJ databases">
        <authorList>
            <person name="King R."/>
        </authorList>
    </citation>
    <scope>NUCLEOTIDE SEQUENCE</scope>
</reference>